<comment type="caution">
    <text evidence="1">The sequence shown here is derived from an EMBL/GenBank/DDBJ whole genome shotgun (WGS) entry which is preliminary data.</text>
</comment>
<protein>
    <recommendedName>
        <fullName evidence="3">F-box domain-containing protein</fullName>
    </recommendedName>
</protein>
<sequence>MHRALTIPELVHKILYEAAHRGTQLKLALTCRAFYEPAMDLVWSLQYELINLVKCLPRDLWRVSGSGTTLTLREPTRPTTPQDWERFDFYARRVRSLRHDHPLSRVISEKLFRWLFSSRPTHQLLPKLSVLRWTKDMADTYYDAIAMLYGPRLSILVIGSGRYGFISSHTISPALLQLHQRAPNIQVLQVLMPDVGFSMPIHIEFFTPLQKLTTLRLGATLPVNFDVLAKLSVMPHLREVDIVVVHNSQVPPDLSHHNLIDVPLSSTQTDNPGLALQHTNGCEHRRRPFITGEESDPREEGQQPITVASFRRFCDFHNLQRVEFLTEMCITLDDDTLKEMAMAWPQLQQLELKSIAEYPWRTPTATTLEGVAHVARYCPLLSKFTIDVNTTSTDISSHARPGGGHCNRTLQKIAFGQSSALGSPAKIAAFLFAIFPNLQRINMGDETRLGESWRPVEEMVHVLRIASQWPKPSGELTPQLEAL</sequence>
<evidence type="ECO:0000313" key="1">
    <source>
        <dbReference type="EMBL" id="KAH9834024.1"/>
    </source>
</evidence>
<evidence type="ECO:0000313" key="2">
    <source>
        <dbReference type="Proteomes" id="UP000814176"/>
    </source>
</evidence>
<dbReference type="SUPFAM" id="SSF52047">
    <property type="entry name" value="RNI-like"/>
    <property type="match status" value="1"/>
</dbReference>
<dbReference type="RefSeq" id="XP_047776680.1">
    <property type="nucleotide sequence ID" value="XM_047929024.1"/>
</dbReference>
<keyword evidence="2" id="KW-1185">Reference proteome</keyword>
<reference evidence="1 2" key="1">
    <citation type="journal article" date="2021" name="Environ. Microbiol.">
        <title>Gene family expansions and transcriptome signatures uncover fungal adaptations to wood decay.</title>
        <authorList>
            <person name="Hage H."/>
            <person name="Miyauchi S."/>
            <person name="Viragh M."/>
            <person name="Drula E."/>
            <person name="Min B."/>
            <person name="Chaduli D."/>
            <person name="Navarro D."/>
            <person name="Favel A."/>
            <person name="Norest M."/>
            <person name="Lesage-Meessen L."/>
            <person name="Balint B."/>
            <person name="Merenyi Z."/>
            <person name="de Eugenio L."/>
            <person name="Morin E."/>
            <person name="Martinez A.T."/>
            <person name="Baldrian P."/>
            <person name="Stursova M."/>
            <person name="Martinez M.J."/>
            <person name="Novotny C."/>
            <person name="Magnuson J.K."/>
            <person name="Spatafora J.W."/>
            <person name="Maurice S."/>
            <person name="Pangilinan J."/>
            <person name="Andreopoulos W."/>
            <person name="LaButti K."/>
            <person name="Hundley H."/>
            <person name="Na H."/>
            <person name="Kuo A."/>
            <person name="Barry K."/>
            <person name="Lipzen A."/>
            <person name="Henrissat B."/>
            <person name="Riley R."/>
            <person name="Ahrendt S."/>
            <person name="Nagy L.G."/>
            <person name="Grigoriev I.V."/>
            <person name="Martin F."/>
            <person name="Rosso M.N."/>
        </authorList>
    </citation>
    <scope>NUCLEOTIDE SEQUENCE [LARGE SCALE GENOMIC DNA]</scope>
    <source>
        <strain evidence="1 2">CIRM-BRFM 1785</strain>
    </source>
</reference>
<name>A0ABQ8KA40_9APHY</name>
<dbReference type="EMBL" id="JADCUA010000016">
    <property type="protein sequence ID" value="KAH9834024.1"/>
    <property type="molecule type" value="Genomic_DNA"/>
</dbReference>
<accession>A0ABQ8KA40</accession>
<gene>
    <name evidence="1" type="ORF">C8Q71DRAFT_909059</name>
</gene>
<dbReference type="Gene3D" id="3.80.10.10">
    <property type="entry name" value="Ribonuclease Inhibitor"/>
    <property type="match status" value="1"/>
</dbReference>
<dbReference type="InterPro" id="IPR032675">
    <property type="entry name" value="LRR_dom_sf"/>
</dbReference>
<proteinExistence type="predicted"/>
<dbReference type="GeneID" id="72009756"/>
<organism evidence="1 2">
    <name type="scientific">Rhodofomes roseus</name>
    <dbReference type="NCBI Taxonomy" id="34475"/>
    <lineage>
        <taxon>Eukaryota</taxon>
        <taxon>Fungi</taxon>
        <taxon>Dikarya</taxon>
        <taxon>Basidiomycota</taxon>
        <taxon>Agaricomycotina</taxon>
        <taxon>Agaricomycetes</taxon>
        <taxon>Polyporales</taxon>
        <taxon>Rhodofomes</taxon>
    </lineage>
</organism>
<dbReference type="Proteomes" id="UP000814176">
    <property type="component" value="Unassembled WGS sequence"/>
</dbReference>
<evidence type="ECO:0008006" key="3">
    <source>
        <dbReference type="Google" id="ProtNLM"/>
    </source>
</evidence>